<dbReference type="RefSeq" id="XP_041690147.1">
    <property type="nucleotide sequence ID" value="XM_041824692.1"/>
</dbReference>
<dbReference type="InterPro" id="IPR036770">
    <property type="entry name" value="Ankyrin_rpt-contain_sf"/>
</dbReference>
<dbReference type="VEuPathDB" id="FungiDB:FMAN_11960"/>
<dbReference type="PROSITE" id="PS50297">
    <property type="entry name" value="ANK_REP_REGION"/>
    <property type="match status" value="3"/>
</dbReference>
<feature type="repeat" description="ANK" evidence="3">
    <location>
        <begin position="522"/>
        <end position="554"/>
    </location>
</feature>
<dbReference type="GeneID" id="65091210"/>
<dbReference type="SMART" id="SM00248">
    <property type="entry name" value="ANK"/>
    <property type="match status" value="8"/>
</dbReference>
<comment type="caution">
    <text evidence="4">The sequence shown here is derived from an EMBL/GenBank/DDBJ whole genome shotgun (WGS) entry which is preliminary data.</text>
</comment>
<keyword evidence="5" id="KW-1185">Reference proteome</keyword>
<dbReference type="SUPFAM" id="SSF48403">
    <property type="entry name" value="Ankyrin repeat"/>
    <property type="match status" value="1"/>
</dbReference>
<dbReference type="PANTHER" id="PTHR24198">
    <property type="entry name" value="ANKYRIN REPEAT AND PROTEIN KINASE DOMAIN-CONTAINING PROTEIN"/>
    <property type="match status" value="1"/>
</dbReference>
<dbReference type="GO" id="GO:0005737">
    <property type="term" value="C:cytoplasm"/>
    <property type="evidence" value="ECO:0007669"/>
    <property type="project" value="TreeGrafter"/>
</dbReference>
<reference evidence="5" key="1">
    <citation type="journal article" date="2016" name="Genome Biol. Evol.">
        <title>Comparative 'omics' of the Fusarium fujikuroi species complex highlights differences in genetic potential and metabolite synthesis.</title>
        <authorList>
            <person name="Niehaus E.-M."/>
            <person name="Muensterkoetter M."/>
            <person name="Proctor R.H."/>
            <person name="Brown D.W."/>
            <person name="Sharon A."/>
            <person name="Idan Y."/>
            <person name="Oren-Young L."/>
            <person name="Sieber C.M."/>
            <person name="Novak O."/>
            <person name="Pencik A."/>
            <person name="Tarkowska D."/>
            <person name="Hromadova K."/>
            <person name="Freeman S."/>
            <person name="Maymon M."/>
            <person name="Elazar M."/>
            <person name="Youssef S.A."/>
            <person name="El-Shabrawy E.S.M."/>
            <person name="Shalaby A.B.A."/>
            <person name="Houterman P."/>
            <person name="Brock N.L."/>
            <person name="Burkhardt I."/>
            <person name="Tsavkelova E.A."/>
            <person name="Dickschat J.S."/>
            <person name="Galuszka P."/>
            <person name="Gueldener U."/>
            <person name="Tudzynski B."/>
        </authorList>
    </citation>
    <scope>NUCLEOTIDE SEQUENCE [LARGE SCALE GENOMIC DNA]</scope>
    <source>
        <strain evidence="5">MRC7560</strain>
    </source>
</reference>
<dbReference type="Proteomes" id="UP000184255">
    <property type="component" value="Unassembled WGS sequence"/>
</dbReference>
<accession>A0A1L7UI88</accession>
<evidence type="ECO:0000256" key="2">
    <source>
        <dbReference type="ARBA" id="ARBA00023043"/>
    </source>
</evidence>
<dbReference type="InterPro" id="IPR002110">
    <property type="entry name" value="Ankyrin_rpt"/>
</dbReference>
<feature type="repeat" description="ANK" evidence="3">
    <location>
        <begin position="591"/>
        <end position="623"/>
    </location>
</feature>
<protein>
    <submittedName>
        <fullName evidence="4">Uncharacterized protein</fullName>
    </submittedName>
</protein>
<organism evidence="4 5">
    <name type="scientific">Fusarium mangiferae</name>
    <name type="common">Mango malformation disease fungus</name>
    <dbReference type="NCBI Taxonomy" id="192010"/>
    <lineage>
        <taxon>Eukaryota</taxon>
        <taxon>Fungi</taxon>
        <taxon>Dikarya</taxon>
        <taxon>Ascomycota</taxon>
        <taxon>Pezizomycotina</taxon>
        <taxon>Sordariomycetes</taxon>
        <taxon>Hypocreomycetidae</taxon>
        <taxon>Hypocreales</taxon>
        <taxon>Nectriaceae</taxon>
        <taxon>Fusarium</taxon>
        <taxon>Fusarium fujikuroi species complex</taxon>
    </lineage>
</organism>
<keyword evidence="1" id="KW-0677">Repeat</keyword>
<proteinExistence type="predicted"/>
<name>A0A1L7UI88_FUSMA</name>
<gene>
    <name evidence="4" type="ORF">FMAN_11960</name>
</gene>
<dbReference type="PROSITE" id="PS50088">
    <property type="entry name" value="ANK_REPEAT"/>
    <property type="match status" value="3"/>
</dbReference>
<dbReference type="AlphaFoldDB" id="A0A1L7UI88"/>
<keyword evidence="2 3" id="KW-0040">ANK repeat</keyword>
<evidence type="ECO:0000256" key="1">
    <source>
        <dbReference type="ARBA" id="ARBA00022737"/>
    </source>
</evidence>
<sequence length="787" mass="87016">MAEAIGLVASVASLLDLALKLSNALHNLQFQLRNAPYLIQALENETEAVRTVLASVESSIHSTATAGLGGAGSPGILGDLTAEIGKGAAVLKELGTFIDSLKNETSTLRRVKWIQKKKKAAELINELKEVRYRISELQLAYGNSSLTRIRLVLQDIQVMQRRHYAKAHNLETCLLDTKDQLTIDRDTTFQNQSDIAAALEALQNTTPKLPQEWVETIRNQLATTIKTTRPDLAKDNITHVWPHQSQRRQSPQAICSPLQHLTLSFNLRLLQSQCSINCTCRCHASVASYRPWNTLPKMLQMIMGSIVFKFSSCPVSRTTCDLPSCSKSRLTRLQIRYGFPLWSFKYAIYIQMEKLSASSMIFTLALRRKIPLQATRDNILYHATFGNLSAVKRILHENPTAILDVNYYGDSALYKCIRSFLPWELSLQICEVLLEAGADPDQVNERGLSFRHTIANLVLQKTIPSMLHSRVEGLVQISPCLEDLDFTFIHEIVVKRCPIDLLPVLETGNADIMAQIHSEDRFGMTPLMYAVALGDAKAAEALIEAGASVHKKGPGGRNLIDYAACLPPNTCADILDLLLAAGANAIDAFPTGWSLLHTAAIYDNVTMIDRLLQEGAQPDCVGPRGNRPIHYAASHNSVNAVRLLYEKGADVNALADNGLSPLGVAIRDNATDAQAALLELGADHTITGDWGTYFHVAAYRGNERTFDTLSCLKFRGLDVDARDAEGMTVTEVYESRYDKTEELTKSFCQLRDFIISRSPGDYSSKDEIGHADEFFDAYEFLGGDGLC</sequence>
<evidence type="ECO:0000313" key="5">
    <source>
        <dbReference type="Proteomes" id="UP000184255"/>
    </source>
</evidence>
<evidence type="ECO:0000313" key="4">
    <source>
        <dbReference type="EMBL" id="CVL06866.1"/>
    </source>
</evidence>
<feature type="repeat" description="ANK" evidence="3">
    <location>
        <begin position="624"/>
        <end position="656"/>
    </location>
</feature>
<dbReference type="Pfam" id="PF12796">
    <property type="entry name" value="Ank_2"/>
    <property type="match status" value="1"/>
</dbReference>
<dbReference type="PANTHER" id="PTHR24198:SF165">
    <property type="entry name" value="ANKYRIN REPEAT-CONTAINING PROTEIN-RELATED"/>
    <property type="match status" value="1"/>
</dbReference>
<evidence type="ECO:0000256" key="3">
    <source>
        <dbReference type="PROSITE-ProRule" id="PRU00023"/>
    </source>
</evidence>
<dbReference type="EMBL" id="FCQH01000018">
    <property type="protein sequence ID" value="CVL06866.1"/>
    <property type="molecule type" value="Genomic_DNA"/>
</dbReference>
<dbReference type="Gene3D" id="1.25.40.20">
    <property type="entry name" value="Ankyrin repeat-containing domain"/>
    <property type="match status" value="3"/>
</dbReference>
<dbReference type="Pfam" id="PF00023">
    <property type="entry name" value="Ank"/>
    <property type="match status" value="1"/>
</dbReference>